<dbReference type="EMBL" id="QSTP01000001">
    <property type="protein sequence ID" value="RGM75572.1"/>
    <property type="molecule type" value="Genomic_DNA"/>
</dbReference>
<organism evidence="1 2">
    <name type="scientific">Agathobacter rectalis</name>
    <dbReference type="NCBI Taxonomy" id="39491"/>
    <lineage>
        <taxon>Bacteria</taxon>
        <taxon>Bacillati</taxon>
        <taxon>Bacillota</taxon>
        <taxon>Clostridia</taxon>
        <taxon>Lachnospirales</taxon>
        <taxon>Lachnospiraceae</taxon>
        <taxon>Agathobacter</taxon>
    </lineage>
</organism>
<evidence type="ECO:0000313" key="2">
    <source>
        <dbReference type="Proteomes" id="UP000260758"/>
    </source>
</evidence>
<proteinExistence type="predicted"/>
<sequence>MKYFLYEETLWQLFYCKYNSPKNIDIINKFIKLNWTHYTHAEKFNKDKYEAYDGHSITNDEDVYIFYTTDNKAELWQIGSKVTDCQYVIIPNLYHIRKIGELISKI</sequence>
<dbReference type="RefSeq" id="WP_117718328.1">
    <property type="nucleotide sequence ID" value="NZ_QSTP01000001.1"/>
</dbReference>
<reference evidence="1 2" key="1">
    <citation type="submission" date="2018-08" db="EMBL/GenBank/DDBJ databases">
        <title>A genome reference for cultivated species of the human gut microbiota.</title>
        <authorList>
            <person name="Zou Y."/>
            <person name="Xue W."/>
            <person name="Luo G."/>
        </authorList>
    </citation>
    <scope>NUCLEOTIDE SEQUENCE [LARGE SCALE GENOMIC DNA]</scope>
    <source>
        <strain evidence="1 2">OM07-13</strain>
    </source>
</reference>
<dbReference type="AlphaFoldDB" id="A0A3E4YM06"/>
<accession>A0A3E4YM06</accession>
<name>A0A3E4YM06_9FIRM</name>
<comment type="caution">
    <text evidence="1">The sequence shown here is derived from an EMBL/GenBank/DDBJ whole genome shotgun (WGS) entry which is preliminary data.</text>
</comment>
<dbReference type="Proteomes" id="UP000260758">
    <property type="component" value="Unassembled WGS sequence"/>
</dbReference>
<gene>
    <name evidence="1" type="ORF">DXB99_03320</name>
</gene>
<evidence type="ECO:0000313" key="1">
    <source>
        <dbReference type="EMBL" id="RGM75572.1"/>
    </source>
</evidence>
<protein>
    <submittedName>
        <fullName evidence="1">Uncharacterized protein</fullName>
    </submittedName>
</protein>